<evidence type="ECO:0000313" key="2">
    <source>
        <dbReference type="Proteomes" id="UP000710385"/>
    </source>
</evidence>
<dbReference type="InterPro" id="IPR036049">
    <property type="entry name" value="Ribosomal_uL29_sf"/>
</dbReference>
<name>A0A928TRP0_UNCKA</name>
<dbReference type="Gene3D" id="1.10.287.310">
    <property type="match status" value="1"/>
</dbReference>
<protein>
    <recommendedName>
        <fullName evidence="3">50S ribosomal protein L29</fullName>
    </recommendedName>
</protein>
<dbReference type="EMBL" id="JABTTY010000001">
    <property type="protein sequence ID" value="MBE7525047.1"/>
    <property type="molecule type" value="Genomic_DNA"/>
</dbReference>
<dbReference type="GO" id="GO:0006412">
    <property type="term" value="P:translation"/>
    <property type="evidence" value="ECO:0007669"/>
    <property type="project" value="InterPro"/>
</dbReference>
<sequence length="70" mass="8135">MDMKELRQHTLKRLQELAAVQASTIRDLRFTVGTRQSTHVRNLRKAKKDFARIQAAIAEKARSEFQTKPN</sequence>
<organism evidence="1 2">
    <name type="scientific">candidate division WWE3 bacterium</name>
    <dbReference type="NCBI Taxonomy" id="2053526"/>
    <lineage>
        <taxon>Bacteria</taxon>
        <taxon>Katanobacteria</taxon>
    </lineage>
</organism>
<dbReference type="Proteomes" id="UP000710385">
    <property type="component" value="Unassembled WGS sequence"/>
</dbReference>
<comment type="caution">
    <text evidence="1">The sequence shown here is derived from an EMBL/GenBank/DDBJ whole genome shotgun (WGS) entry which is preliminary data.</text>
</comment>
<gene>
    <name evidence="1" type="ORF">HS096_01460</name>
</gene>
<reference evidence="1" key="1">
    <citation type="submission" date="2020-05" db="EMBL/GenBank/DDBJ databases">
        <title>High-Quality Genomes of Partial-Nitritation/Anammox System by Hierarchical Clustering Based Hybrid Assembly.</title>
        <authorList>
            <person name="Liu L."/>
            <person name="Wang Y."/>
            <person name="Che Y."/>
            <person name="Chen Y."/>
            <person name="Xia Y."/>
            <person name="Luo R."/>
            <person name="Cheng S.H."/>
            <person name="Zheng C."/>
            <person name="Zhang T."/>
        </authorList>
    </citation>
    <scope>NUCLEOTIDE SEQUENCE</scope>
    <source>
        <strain evidence="1">H1_PAT1</strain>
    </source>
</reference>
<dbReference type="AlphaFoldDB" id="A0A928TRP0"/>
<accession>A0A928TRP0</accession>
<evidence type="ECO:0008006" key="3">
    <source>
        <dbReference type="Google" id="ProtNLM"/>
    </source>
</evidence>
<dbReference type="GO" id="GO:0005840">
    <property type="term" value="C:ribosome"/>
    <property type="evidence" value="ECO:0007669"/>
    <property type="project" value="InterPro"/>
</dbReference>
<dbReference type="GO" id="GO:0003735">
    <property type="term" value="F:structural constituent of ribosome"/>
    <property type="evidence" value="ECO:0007669"/>
    <property type="project" value="InterPro"/>
</dbReference>
<proteinExistence type="predicted"/>
<dbReference type="SUPFAM" id="SSF46561">
    <property type="entry name" value="Ribosomal protein L29 (L29p)"/>
    <property type="match status" value="1"/>
</dbReference>
<evidence type="ECO:0000313" key="1">
    <source>
        <dbReference type="EMBL" id="MBE7525047.1"/>
    </source>
</evidence>